<dbReference type="PROSITE" id="PS50886">
    <property type="entry name" value="TRBD"/>
    <property type="match status" value="1"/>
</dbReference>
<dbReference type="EMBL" id="FNDU01000002">
    <property type="protein sequence ID" value="SDH72711.1"/>
    <property type="molecule type" value="Genomic_DNA"/>
</dbReference>
<dbReference type="RefSeq" id="WP_091581649.1">
    <property type="nucleotide sequence ID" value="NZ_FNDU01000002.1"/>
</dbReference>
<proteinExistence type="predicted"/>
<dbReference type="GO" id="GO:0000049">
    <property type="term" value="F:tRNA binding"/>
    <property type="evidence" value="ECO:0007669"/>
    <property type="project" value="UniProtKB-UniRule"/>
</dbReference>
<evidence type="ECO:0000256" key="2">
    <source>
        <dbReference type="ARBA" id="ARBA00022884"/>
    </source>
</evidence>
<evidence type="ECO:0000256" key="3">
    <source>
        <dbReference type="PROSITE-ProRule" id="PRU00209"/>
    </source>
</evidence>
<dbReference type="Pfam" id="PF01588">
    <property type="entry name" value="tRNA_bind"/>
    <property type="match status" value="1"/>
</dbReference>
<dbReference type="InterPro" id="IPR012340">
    <property type="entry name" value="NA-bd_OB-fold"/>
</dbReference>
<keyword evidence="2 3" id="KW-0694">RNA-binding</keyword>
<protein>
    <submittedName>
        <fullName evidence="5">tRNA-binding protein</fullName>
    </submittedName>
</protein>
<evidence type="ECO:0000313" key="6">
    <source>
        <dbReference type="Proteomes" id="UP000199017"/>
    </source>
</evidence>
<dbReference type="SUPFAM" id="SSF50249">
    <property type="entry name" value="Nucleic acid-binding proteins"/>
    <property type="match status" value="1"/>
</dbReference>
<dbReference type="CDD" id="cd02796">
    <property type="entry name" value="tRNA_bind_bactPheRS"/>
    <property type="match status" value="1"/>
</dbReference>
<evidence type="ECO:0000313" key="5">
    <source>
        <dbReference type="EMBL" id="SDH72711.1"/>
    </source>
</evidence>
<dbReference type="InterPro" id="IPR037154">
    <property type="entry name" value="YtpR-like_sf"/>
</dbReference>
<gene>
    <name evidence="5" type="ORF">SAMN05216352_102356</name>
</gene>
<sequence>MNVFYNKQGIGDTLLVSLKEIDKDRRAVERKGDAAKLYHKDSRETAGYNIFNVSEYGNIKESGMLPVTGELIDIVQTALKVNGFEETLELPANPSFVVGMVKDKKKHPDADKLSVCQVETGQETHQIVCGAPNVDKGQKVVVALPGAVMPTGMKIKKSKLRGVASNGMICSAKELVLPDAPKEKGILVLDDHYETGSDFLLQYHR</sequence>
<dbReference type="STRING" id="930129.SAMN05216352_102356"/>
<dbReference type="NCBIfam" id="NF045760">
    <property type="entry name" value="YtpR"/>
    <property type="match status" value="1"/>
</dbReference>
<dbReference type="AlphaFoldDB" id="A0A1G8ES31"/>
<dbReference type="InterPro" id="IPR027855">
    <property type="entry name" value="DUF4479"/>
</dbReference>
<evidence type="ECO:0000256" key="1">
    <source>
        <dbReference type="ARBA" id="ARBA00022555"/>
    </source>
</evidence>
<dbReference type="InterPro" id="IPR002547">
    <property type="entry name" value="tRNA-bd_dom"/>
</dbReference>
<feature type="domain" description="TRNA-binding" evidence="4">
    <location>
        <begin position="90"/>
        <end position="200"/>
    </location>
</feature>
<dbReference type="FunFam" id="2.40.50.140:FF:000045">
    <property type="entry name" value="Phenylalanine--tRNA ligase beta subunit"/>
    <property type="match status" value="1"/>
</dbReference>
<dbReference type="InterPro" id="IPR033714">
    <property type="entry name" value="tRNA_bind_bactPheRS"/>
</dbReference>
<accession>A0A1G8ES31</accession>
<evidence type="ECO:0000259" key="4">
    <source>
        <dbReference type="PROSITE" id="PS50886"/>
    </source>
</evidence>
<name>A0A1G8ES31_9BACI</name>
<dbReference type="Gene3D" id="3.30.1940.10">
    <property type="entry name" value="YtpR-like"/>
    <property type="match status" value="1"/>
</dbReference>
<dbReference type="Gene3D" id="2.40.50.140">
    <property type="entry name" value="Nucleic acid-binding proteins"/>
    <property type="match status" value="1"/>
</dbReference>
<dbReference type="Proteomes" id="UP000199017">
    <property type="component" value="Unassembled WGS sequence"/>
</dbReference>
<keyword evidence="1 3" id="KW-0820">tRNA-binding</keyword>
<dbReference type="OrthoDB" id="9805455at2"/>
<keyword evidence="6" id="KW-1185">Reference proteome</keyword>
<reference evidence="5 6" key="1">
    <citation type="submission" date="2016-10" db="EMBL/GenBank/DDBJ databases">
        <authorList>
            <person name="de Groot N.N."/>
        </authorList>
    </citation>
    <scope>NUCLEOTIDE SEQUENCE [LARGE SCALE GENOMIC DNA]</scope>
    <source>
        <strain evidence="6">P4B,CCM 7963,CECT 7998,DSM 25260,IBRC-M 10614,KCTC 13821</strain>
    </source>
</reference>
<dbReference type="Pfam" id="PF14794">
    <property type="entry name" value="DUF4479"/>
    <property type="match status" value="1"/>
</dbReference>
<organism evidence="5 6">
    <name type="scientific">Alteribacillus bidgolensis</name>
    <dbReference type="NCBI Taxonomy" id="930129"/>
    <lineage>
        <taxon>Bacteria</taxon>
        <taxon>Bacillati</taxon>
        <taxon>Bacillota</taxon>
        <taxon>Bacilli</taxon>
        <taxon>Bacillales</taxon>
        <taxon>Bacillaceae</taxon>
        <taxon>Alteribacillus</taxon>
    </lineage>
</organism>